<dbReference type="AlphaFoldDB" id="A0A4V2ERF5"/>
<keyword evidence="7" id="KW-1185">Reference proteome</keyword>
<dbReference type="InterPro" id="IPR009057">
    <property type="entry name" value="Homeodomain-like_sf"/>
</dbReference>
<comment type="caution">
    <text evidence="6">The sequence shown here is derived from an EMBL/GenBank/DDBJ whole genome shotgun (WGS) entry which is preliminary data.</text>
</comment>
<dbReference type="Pfam" id="PF00440">
    <property type="entry name" value="TetR_N"/>
    <property type="match status" value="1"/>
</dbReference>
<evidence type="ECO:0000256" key="4">
    <source>
        <dbReference type="PROSITE-ProRule" id="PRU00335"/>
    </source>
</evidence>
<dbReference type="SUPFAM" id="SSF46689">
    <property type="entry name" value="Homeodomain-like"/>
    <property type="match status" value="1"/>
</dbReference>
<evidence type="ECO:0000313" key="6">
    <source>
        <dbReference type="EMBL" id="RZS31133.1"/>
    </source>
</evidence>
<dbReference type="EMBL" id="SGWQ01000015">
    <property type="protein sequence ID" value="RZS31133.1"/>
    <property type="molecule type" value="Genomic_DNA"/>
</dbReference>
<evidence type="ECO:0000313" key="7">
    <source>
        <dbReference type="Proteomes" id="UP000294257"/>
    </source>
</evidence>
<dbReference type="PROSITE" id="PS50977">
    <property type="entry name" value="HTH_TETR_2"/>
    <property type="match status" value="1"/>
</dbReference>
<name>A0A4V2ERF5_9PSEU</name>
<evidence type="ECO:0000256" key="2">
    <source>
        <dbReference type="ARBA" id="ARBA00023125"/>
    </source>
</evidence>
<dbReference type="Proteomes" id="UP000294257">
    <property type="component" value="Unassembled WGS sequence"/>
</dbReference>
<dbReference type="PANTHER" id="PTHR47506:SF1">
    <property type="entry name" value="HTH-TYPE TRANSCRIPTIONAL REGULATOR YJDC"/>
    <property type="match status" value="1"/>
</dbReference>
<keyword evidence="3" id="KW-0804">Transcription</keyword>
<accession>A0A4V2ERF5</accession>
<dbReference type="GO" id="GO:0003677">
    <property type="term" value="F:DNA binding"/>
    <property type="evidence" value="ECO:0007669"/>
    <property type="project" value="UniProtKB-UniRule"/>
</dbReference>
<dbReference type="Gene3D" id="1.10.357.10">
    <property type="entry name" value="Tetracycline Repressor, domain 2"/>
    <property type="match status" value="1"/>
</dbReference>
<proteinExistence type="predicted"/>
<protein>
    <submittedName>
        <fullName evidence="6">TetR family transcriptional regulator</fullName>
    </submittedName>
</protein>
<dbReference type="OrthoDB" id="5242485at2"/>
<reference evidence="6 7" key="1">
    <citation type="submission" date="2019-02" db="EMBL/GenBank/DDBJ databases">
        <title>Genomic Encyclopedia of Type Strains, Phase IV (KMG-IV): sequencing the most valuable type-strain genomes for metagenomic binning, comparative biology and taxonomic classification.</title>
        <authorList>
            <person name="Goeker M."/>
        </authorList>
    </citation>
    <scope>NUCLEOTIDE SEQUENCE [LARGE SCALE GENOMIC DNA]</scope>
    <source>
        <strain evidence="6 7">DSM 101727</strain>
    </source>
</reference>
<keyword evidence="1" id="KW-0805">Transcription regulation</keyword>
<gene>
    <name evidence="6" type="ORF">EV193_11511</name>
</gene>
<keyword evidence="2 4" id="KW-0238">DNA-binding</keyword>
<organism evidence="6 7">
    <name type="scientific">Herbihabitans rhizosphaerae</name>
    <dbReference type="NCBI Taxonomy" id="1872711"/>
    <lineage>
        <taxon>Bacteria</taxon>
        <taxon>Bacillati</taxon>
        <taxon>Actinomycetota</taxon>
        <taxon>Actinomycetes</taxon>
        <taxon>Pseudonocardiales</taxon>
        <taxon>Pseudonocardiaceae</taxon>
        <taxon>Herbihabitans</taxon>
    </lineage>
</organism>
<dbReference type="RefSeq" id="WP_130348288.1">
    <property type="nucleotide sequence ID" value="NZ_SGWQ01000015.1"/>
</dbReference>
<dbReference type="SUPFAM" id="SSF48498">
    <property type="entry name" value="Tetracyclin repressor-like, C-terminal domain"/>
    <property type="match status" value="1"/>
</dbReference>
<evidence type="ECO:0000256" key="1">
    <source>
        <dbReference type="ARBA" id="ARBA00023015"/>
    </source>
</evidence>
<sequence>MNESPAFEALPRGRHRLTREQVVESQRSRLLVAMADAVAEKGYVHTSVADVLKRARVSRETFYQNFADKEACFLASLDHSATILVGIMGGELVDNSGPPKERLDRALRAYLATLAAEPAVARAFFIDSFAAGRASQLRRFDIQEKFVQAMIANFATEPSWQTLPDPAFACRVLVGAISSLVVSTVATGKPEELPELRKPIMDLLEHFGL</sequence>
<evidence type="ECO:0000256" key="3">
    <source>
        <dbReference type="ARBA" id="ARBA00023163"/>
    </source>
</evidence>
<dbReference type="PANTHER" id="PTHR47506">
    <property type="entry name" value="TRANSCRIPTIONAL REGULATORY PROTEIN"/>
    <property type="match status" value="1"/>
</dbReference>
<dbReference type="InterPro" id="IPR036271">
    <property type="entry name" value="Tet_transcr_reg_TetR-rel_C_sf"/>
</dbReference>
<dbReference type="InterPro" id="IPR001647">
    <property type="entry name" value="HTH_TetR"/>
</dbReference>
<evidence type="ECO:0000259" key="5">
    <source>
        <dbReference type="PROSITE" id="PS50977"/>
    </source>
</evidence>
<feature type="domain" description="HTH tetR-type" evidence="5">
    <location>
        <begin position="24"/>
        <end position="84"/>
    </location>
</feature>
<feature type="DNA-binding region" description="H-T-H motif" evidence="4">
    <location>
        <begin position="47"/>
        <end position="66"/>
    </location>
</feature>